<dbReference type="RefSeq" id="WP_017183267.1">
    <property type="nucleotide sequence ID" value="NZ_BBQY01000063.1"/>
</dbReference>
<geneLocation type="plasmid" evidence="1 3">
    <name>p2</name>
</geneLocation>
<dbReference type="EMBL" id="BBQY01000063">
    <property type="protein sequence ID" value="GBH33069.1"/>
    <property type="molecule type" value="Genomic_DNA"/>
</dbReference>
<reference evidence="1 3" key="2">
    <citation type="submission" date="2017-08" db="EMBL/GenBank/DDBJ databases">
        <title>Whole Genome Sequence of Sphingobium hydrophobicum C1: Insights into Adaption to the Electronic-waste Contaminated Sediment.</title>
        <authorList>
            <person name="Song D."/>
            <person name="Chen X."/>
            <person name="Xu M."/>
        </authorList>
    </citation>
    <scope>NUCLEOTIDE SEQUENCE [LARGE SCALE GENOMIC DNA]</scope>
    <source>
        <strain evidence="1 3">C1</strain>
        <plasmid evidence="1 3">p2</plasmid>
    </source>
</reference>
<accession>A0A401J8S2</accession>
<dbReference type="EMBL" id="CP022748">
    <property type="protein sequence ID" value="ASY46818.1"/>
    <property type="molecule type" value="Genomic_DNA"/>
</dbReference>
<proteinExistence type="predicted"/>
<organism evidence="1 3">
    <name type="scientific">Sphingobium xenophagum</name>
    <dbReference type="NCBI Taxonomy" id="121428"/>
    <lineage>
        <taxon>Bacteria</taxon>
        <taxon>Pseudomonadati</taxon>
        <taxon>Pseudomonadota</taxon>
        <taxon>Alphaproteobacteria</taxon>
        <taxon>Sphingomonadales</taxon>
        <taxon>Sphingomonadaceae</taxon>
        <taxon>Sphingobium</taxon>
    </lineage>
</organism>
<accession>A0A249MZS7</accession>
<evidence type="ECO:0000313" key="4">
    <source>
        <dbReference type="Proteomes" id="UP000290975"/>
    </source>
</evidence>
<dbReference type="KEGG" id="shyd:CJD35_20225"/>
<evidence type="ECO:0000313" key="1">
    <source>
        <dbReference type="EMBL" id="ASY46818.1"/>
    </source>
</evidence>
<dbReference type="STRING" id="1192759.GCA_000277525_02442"/>
<keyword evidence="1" id="KW-0614">Plasmid</keyword>
<dbReference type="AlphaFoldDB" id="A0A249MZS7"/>
<keyword evidence="4" id="KW-1185">Reference proteome</keyword>
<dbReference type="Proteomes" id="UP000290975">
    <property type="component" value="Unassembled WGS sequence"/>
</dbReference>
<name>A0A249MZS7_SPHXE</name>
<reference evidence="2 4" key="1">
    <citation type="submission" date="2014-12" db="EMBL/GenBank/DDBJ databases">
        <title>Whole genome sequencing of Sphingobium xenophagum OW59.</title>
        <authorList>
            <person name="Ohta Y."/>
            <person name="Nishi S."/>
            <person name="Hatada Y."/>
        </authorList>
    </citation>
    <scope>NUCLEOTIDE SEQUENCE [LARGE SCALE GENOMIC DNA]</scope>
    <source>
        <strain evidence="2 4">OW59</strain>
    </source>
</reference>
<evidence type="ECO:0000313" key="2">
    <source>
        <dbReference type="EMBL" id="GBH33069.1"/>
    </source>
</evidence>
<evidence type="ECO:0000313" key="3">
    <source>
        <dbReference type="Proteomes" id="UP000217141"/>
    </source>
</evidence>
<gene>
    <name evidence="1" type="ORF">CJD35_20225</name>
    <name evidence="2" type="ORF">MBESOW_P4234</name>
</gene>
<protein>
    <submittedName>
        <fullName evidence="1">Uncharacterized protein</fullName>
    </submittedName>
</protein>
<dbReference type="Proteomes" id="UP000217141">
    <property type="component" value="Plasmid p2"/>
</dbReference>
<sequence>MAKIDPLDLLAFIASGSSMTTEQIARRWPEWAKRSDAAYKRYDRESAAYRTKWGYQARGTNDPKVDSLAGAQRYWVHLPLIRACLEQNQPDILS</sequence>